<name>A0A7X1ZCK1_9PROT</name>
<proteinExistence type="inferred from homology"/>
<feature type="transmembrane region" description="Helical" evidence="7">
    <location>
        <begin position="36"/>
        <end position="60"/>
    </location>
</feature>
<dbReference type="PANTHER" id="PTHR42829">
    <property type="entry name" value="NADH-UBIQUINONE OXIDOREDUCTASE CHAIN 5"/>
    <property type="match status" value="1"/>
</dbReference>
<dbReference type="GO" id="GO:0003954">
    <property type="term" value="F:NADH dehydrogenase activity"/>
    <property type="evidence" value="ECO:0007669"/>
    <property type="project" value="TreeGrafter"/>
</dbReference>
<gene>
    <name evidence="7" type="primary">dabB</name>
    <name evidence="11" type="ORF">GHC57_04865</name>
</gene>
<evidence type="ECO:0000256" key="2">
    <source>
        <dbReference type="ARBA" id="ARBA00022448"/>
    </source>
</evidence>
<feature type="transmembrane region" description="Helical" evidence="7">
    <location>
        <begin position="309"/>
        <end position="334"/>
    </location>
</feature>
<comment type="subcellular location">
    <subcellularLocation>
        <location evidence="7">Cell membrane</location>
        <topology evidence="7">Multi-pass membrane protein</topology>
    </subcellularLocation>
    <subcellularLocation>
        <location evidence="1">Endomembrane system</location>
        <topology evidence="1">Multi-pass membrane protein</topology>
    </subcellularLocation>
    <subcellularLocation>
        <location evidence="8">Membrane</location>
        <topology evidence="8">Multi-pass membrane protein</topology>
    </subcellularLocation>
</comment>
<dbReference type="GO" id="GO:0008137">
    <property type="term" value="F:NADH dehydrogenase (ubiquinone) activity"/>
    <property type="evidence" value="ECO:0007669"/>
    <property type="project" value="InterPro"/>
</dbReference>
<feature type="domain" description="NADH-Ubiquinone oxidoreductase (complex I) chain 5 N-terminal" evidence="10">
    <location>
        <begin position="72"/>
        <end position="113"/>
    </location>
</feature>
<dbReference type="GO" id="GO:0012505">
    <property type="term" value="C:endomembrane system"/>
    <property type="evidence" value="ECO:0007669"/>
    <property type="project" value="UniProtKB-SubCell"/>
</dbReference>
<dbReference type="GO" id="GO:0042773">
    <property type="term" value="P:ATP synthesis coupled electron transport"/>
    <property type="evidence" value="ECO:0007669"/>
    <property type="project" value="InterPro"/>
</dbReference>
<dbReference type="RefSeq" id="WP_153341754.1">
    <property type="nucleotide sequence ID" value="NZ_WIVE01000009.1"/>
</dbReference>
<feature type="transmembrane region" description="Helical" evidence="7">
    <location>
        <begin position="369"/>
        <end position="391"/>
    </location>
</feature>
<comment type="similarity">
    <text evidence="7">Belongs to the inorganic carbon transporter (TC 9.A.2) DabB family.</text>
</comment>
<comment type="caution">
    <text evidence="11">The sequence shown here is derived from an EMBL/GenBank/DDBJ whole genome shotgun (WGS) entry which is preliminary data.</text>
</comment>
<dbReference type="InterPro" id="IPR001516">
    <property type="entry name" value="Proton_antipo_N"/>
</dbReference>
<feature type="transmembrane region" description="Helical" evidence="7">
    <location>
        <begin position="80"/>
        <end position="99"/>
    </location>
</feature>
<dbReference type="PANTHER" id="PTHR42829:SF1">
    <property type="entry name" value="INORGANIC CARBON TRANSPORTER SUBUNIT DABB-RELATED"/>
    <property type="match status" value="1"/>
</dbReference>
<dbReference type="Pfam" id="PF00361">
    <property type="entry name" value="Proton_antipo_M"/>
    <property type="match status" value="1"/>
</dbReference>
<dbReference type="Pfam" id="PF00662">
    <property type="entry name" value="Proton_antipo_N"/>
    <property type="match status" value="1"/>
</dbReference>
<dbReference type="NCBIfam" id="NF006029">
    <property type="entry name" value="PRK08168.1"/>
    <property type="match status" value="1"/>
</dbReference>
<evidence type="ECO:0000256" key="8">
    <source>
        <dbReference type="RuleBase" id="RU000320"/>
    </source>
</evidence>
<dbReference type="GO" id="GO:0015990">
    <property type="term" value="P:electron transport coupled proton transport"/>
    <property type="evidence" value="ECO:0007669"/>
    <property type="project" value="TreeGrafter"/>
</dbReference>
<evidence type="ECO:0000256" key="4">
    <source>
        <dbReference type="ARBA" id="ARBA00022692"/>
    </source>
</evidence>
<keyword evidence="12" id="KW-1185">Reference proteome</keyword>
<dbReference type="HAMAP" id="MF_00862">
    <property type="entry name" value="DabB"/>
    <property type="match status" value="1"/>
</dbReference>
<protein>
    <recommendedName>
        <fullName evidence="7">Probable inorganic carbon transporter subunit DabB</fullName>
    </recommendedName>
</protein>
<comment type="subunit">
    <text evidence="7">Forms a complex with DabA.</text>
</comment>
<reference evidence="11 12" key="1">
    <citation type="submission" date="2019-10" db="EMBL/GenBank/DDBJ databases">
        <title>Draft whole-genome sequence of the purple nonsulfur photosynthetic bacterium Roseospira navarrensis DSM 15114.</title>
        <authorList>
            <person name="Kyndt J.A."/>
            <person name="Meyer T.E."/>
        </authorList>
    </citation>
    <scope>NUCLEOTIDE SEQUENCE [LARGE SCALE GENOMIC DNA]</scope>
    <source>
        <strain evidence="11 12">DSM 15114</strain>
    </source>
</reference>
<evidence type="ECO:0000256" key="1">
    <source>
        <dbReference type="ARBA" id="ARBA00004127"/>
    </source>
</evidence>
<evidence type="ECO:0000313" key="12">
    <source>
        <dbReference type="Proteomes" id="UP000434582"/>
    </source>
</evidence>
<evidence type="ECO:0000256" key="7">
    <source>
        <dbReference type="HAMAP-Rule" id="MF_00862"/>
    </source>
</evidence>
<dbReference type="GO" id="GO:0005886">
    <property type="term" value="C:plasma membrane"/>
    <property type="evidence" value="ECO:0007669"/>
    <property type="project" value="UniProtKB-SubCell"/>
</dbReference>
<dbReference type="PRINTS" id="PR01434">
    <property type="entry name" value="NADHDHGNASE5"/>
</dbReference>
<comment type="function">
    <text evidence="7">Part of an energy-coupled inorganic carbon pump.</text>
</comment>
<organism evidence="11 12">
    <name type="scientific">Roseospira navarrensis</name>
    <dbReference type="NCBI Taxonomy" id="140058"/>
    <lineage>
        <taxon>Bacteria</taxon>
        <taxon>Pseudomonadati</taxon>
        <taxon>Pseudomonadota</taxon>
        <taxon>Alphaproteobacteria</taxon>
        <taxon>Rhodospirillales</taxon>
        <taxon>Rhodospirillaceae</taxon>
        <taxon>Roseospira</taxon>
    </lineage>
</organism>
<dbReference type="Proteomes" id="UP000434582">
    <property type="component" value="Unassembled WGS sequence"/>
</dbReference>
<dbReference type="OrthoDB" id="9811798at2"/>
<dbReference type="InterPro" id="IPR001750">
    <property type="entry name" value="ND/Mrp_TM"/>
</dbReference>
<keyword evidence="4 7" id="KW-0812">Transmembrane</keyword>
<keyword evidence="5 7" id="KW-1133">Transmembrane helix</keyword>
<dbReference type="InterPro" id="IPR046396">
    <property type="entry name" value="Transporter_DabB"/>
</dbReference>
<evidence type="ECO:0000259" key="10">
    <source>
        <dbReference type="Pfam" id="PF00662"/>
    </source>
</evidence>
<sequence>MSPDLALWGFLAPLALIAVAVVAGRDPAPRPRRVLAASRVATVGALGLAIAAALFVAVQGPATSPLIGANGLGLSMRLDALSVTLFLLVAFVGVLVVQFSRNYMDGDPRQGPFIGGLCLTLASVMLMVTAGNLVLFAAAWIATSLAFHRLLVFYPERRKALLAARKKWIVARLGDVCVVGAAVLLAGAFGTTDIATLLERASAASDAAIPATVGVAAVLIALAALLKSAQFPTHGWLTEVMETPTPVSALLHAGLINAGGFLAIRFADVLLLAPGALYVLAIVGGVTALFGAAVMLTQPSVKVSIAWSTVAQMGFMLLQCGLGLFTLAVLHLVAHSLYKAHAFLSSGSVVEIKRAAWIPDATPPRAGRVLVSVGLALALYAGLAWVSGSIADKPLQLLAMGAILVMALTVLFAQAMVGVRRPSPYVVGRTVAMGGVVTVAYFALHAGAGALLGGAVPPPPPADSVAIVVMGLLIAVFTAITVLQIVEPSRTTRPAWQAARVHLANGLYANALFDRLIGAMDRARFTPAPAAPVSLSTEPEGRTSS</sequence>
<evidence type="ECO:0000259" key="9">
    <source>
        <dbReference type="Pfam" id="PF00361"/>
    </source>
</evidence>
<keyword evidence="6 7" id="KW-0472">Membrane</keyword>
<feature type="transmembrane region" description="Helical" evidence="7">
    <location>
        <begin position="247"/>
        <end position="264"/>
    </location>
</feature>
<feature type="transmembrane region" description="Helical" evidence="7">
    <location>
        <begin position="397"/>
        <end position="419"/>
    </location>
</feature>
<dbReference type="EMBL" id="WIVE01000009">
    <property type="protein sequence ID" value="MQX35847.1"/>
    <property type="molecule type" value="Genomic_DNA"/>
</dbReference>
<evidence type="ECO:0000313" key="11">
    <source>
        <dbReference type="EMBL" id="MQX35847.1"/>
    </source>
</evidence>
<dbReference type="AlphaFoldDB" id="A0A7X1ZCK1"/>
<feature type="transmembrane region" description="Helical" evidence="7">
    <location>
        <begin position="207"/>
        <end position="226"/>
    </location>
</feature>
<accession>A0A7X1ZCK1</accession>
<keyword evidence="2 7" id="KW-0813">Transport</keyword>
<feature type="transmembrane region" description="Helical" evidence="7">
    <location>
        <begin position="276"/>
        <end position="297"/>
    </location>
</feature>
<feature type="transmembrane region" description="Helical" evidence="7">
    <location>
        <begin position="464"/>
        <end position="486"/>
    </location>
</feature>
<keyword evidence="3 7" id="KW-1003">Cell membrane</keyword>
<evidence type="ECO:0000256" key="5">
    <source>
        <dbReference type="ARBA" id="ARBA00022989"/>
    </source>
</evidence>
<feature type="transmembrane region" description="Helical" evidence="7">
    <location>
        <begin position="431"/>
        <end position="452"/>
    </location>
</feature>
<feature type="domain" description="NADH:quinone oxidoreductase/Mrp antiporter transmembrane" evidence="9">
    <location>
        <begin position="130"/>
        <end position="350"/>
    </location>
</feature>
<feature type="transmembrane region" description="Helical" evidence="7">
    <location>
        <begin position="173"/>
        <end position="195"/>
    </location>
</feature>
<feature type="transmembrane region" description="Helical" evidence="7">
    <location>
        <begin position="6"/>
        <end position="24"/>
    </location>
</feature>
<dbReference type="InterPro" id="IPR003945">
    <property type="entry name" value="NU5C-like"/>
</dbReference>
<evidence type="ECO:0000256" key="6">
    <source>
        <dbReference type="ARBA" id="ARBA00023136"/>
    </source>
</evidence>
<evidence type="ECO:0000256" key="3">
    <source>
        <dbReference type="ARBA" id="ARBA00022475"/>
    </source>
</evidence>